<evidence type="ECO:0000256" key="5">
    <source>
        <dbReference type="ARBA" id="ARBA00022692"/>
    </source>
</evidence>
<comment type="subcellular location">
    <subcellularLocation>
        <location evidence="1">Cell membrane</location>
        <topology evidence="1">Multi-pass membrane protein</topology>
    </subcellularLocation>
</comment>
<feature type="transmembrane region" description="Helical" evidence="9">
    <location>
        <begin position="121"/>
        <end position="146"/>
    </location>
</feature>
<feature type="transmembrane region" description="Helical" evidence="9">
    <location>
        <begin position="7"/>
        <end position="28"/>
    </location>
</feature>
<organism evidence="10 11">
    <name type="scientific">Eubacterium ramulus</name>
    <dbReference type="NCBI Taxonomy" id="39490"/>
    <lineage>
        <taxon>Bacteria</taxon>
        <taxon>Bacillati</taxon>
        <taxon>Bacillota</taxon>
        <taxon>Clostridia</taxon>
        <taxon>Eubacteriales</taxon>
        <taxon>Eubacteriaceae</taxon>
        <taxon>Eubacterium</taxon>
    </lineage>
</organism>
<dbReference type="Proteomes" id="UP000245288">
    <property type="component" value="Unassembled WGS sequence"/>
</dbReference>
<protein>
    <recommendedName>
        <fullName evidence="8">Autoinducer 2 import system permease protein LsrD</fullName>
    </recommendedName>
</protein>
<evidence type="ECO:0000313" key="10">
    <source>
        <dbReference type="EMBL" id="PWE86610.1"/>
    </source>
</evidence>
<dbReference type="RefSeq" id="WP_109215704.1">
    <property type="nucleotide sequence ID" value="NZ_CABMEW010000001.1"/>
</dbReference>
<feature type="transmembrane region" description="Helical" evidence="9">
    <location>
        <begin position="282"/>
        <end position="301"/>
    </location>
</feature>
<keyword evidence="3" id="KW-1003">Cell membrane</keyword>
<evidence type="ECO:0000256" key="3">
    <source>
        <dbReference type="ARBA" id="ARBA00022475"/>
    </source>
</evidence>
<keyword evidence="6 9" id="KW-1133">Transmembrane helix</keyword>
<comment type="caution">
    <text evidence="10">The sequence shown here is derived from an EMBL/GenBank/DDBJ whole genome shotgun (WGS) entry which is preliminary data.</text>
</comment>
<keyword evidence="2" id="KW-0813">Transport</keyword>
<dbReference type="CDD" id="cd06579">
    <property type="entry name" value="TM_PBP1_transp_AraH_like"/>
    <property type="match status" value="1"/>
</dbReference>
<evidence type="ECO:0000313" key="11">
    <source>
        <dbReference type="Proteomes" id="UP000245288"/>
    </source>
</evidence>
<feature type="transmembrane region" description="Helical" evidence="9">
    <location>
        <begin position="152"/>
        <end position="170"/>
    </location>
</feature>
<accession>A0A2V1JP02</accession>
<reference evidence="10 11" key="1">
    <citation type="submission" date="2014-09" db="EMBL/GenBank/DDBJ databases">
        <title>Butyrate-producing bacteria isolated from human gut.</title>
        <authorList>
            <person name="Zhang Q."/>
            <person name="Zhao L."/>
        </authorList>
    </citation>
    <scope>NUCLEOTIDE SEQUENCE [LARGE SCALE GENOMIC DNA]</scope>
    <source>
        <strain evidence="10 11">21</strain>
    </source>
</reference>
<dbReference type="InterPro" id="IPR001851">
    <property type="entry name" value="ABC_transp_permease"/>
</dbReference>
<name>A0A2V1JP02_EUBRA</name>
<dbReference type="Pfam" id="PF02653">
    <property type="entry name" value="BPD_transp_2"/>
    <property type="match status" value="1"/>
</dbReference>
<dbReference type="GO" id="GO:0022857">
    <property type="term" value="F:transmembrane transporter activity"/>
    <property type="evidence" value="ECO:0007669"/>
    <property type="project" value="InterPro"/>
</dbReference>
<dbReference type="OrthoDB" id="1765588at2"/>
<dbReference type="AlphaFoldDB" id="A0A2V1JP02"/>
<dbReference type="EMBL" id="JRFU01000097">
    <property type="protein sequence ID" value="PWE86610.1"/>
    <property type="molecule type" value="Genomic_DNA"/>
</dbReference>
<keyword evidence="5 9" id="KW-0812">Transmembrane</keyword>
<evidence type="ECO:0000256" key="4">
    <source>
        <dbReference type="ARBA" id="ARBA00022519"/>
    </source>
</evidence>
<feature type="transmembrane region" description="Helical" evidence="9">
    <location>
        <begin position="89"/>
        <end position="109"/>
    </location>
</feature>
<feature type="transmembrane region" description="Helical" evidence="9">
    <location>
        <begin position="232"/>
        <end position="252"/>
    </location>
</feature>
<keyword evidence="4" id="KW-0997">Cell inner membrane</keyword>
<dbReference type="GO" id="GO:0005886">
    <property type="term" value="C:plasma membrane"/>
    <property type="evidence" value="ECO:0007669"/>
    <property type="project" value="UniProtKB-SubCell"/>
</dbReference>
<evidence type="ECO:0000256" key="6">
    <source>
        <dbReference type="ARBA" id="ARBA00022989"/>
    </source>
</evidence>
<evidence type="ECO:0000256" key="1">
    <source>
        <dbReference type="ARBA" id="ARBA00004651"/>
    </source>
</evidence>
<evidence type="ECO:0000256" key="9">
    <source>
        <dbReference type="SAM" id="Phobius"/>
    </source>
</evidence>
<feature type="transmembrane region" description="Helical" evidence="9">
    <location>
        <begin position="40"/>
        <end position="58"/>
    </location>
</feature>
<feature type="transmembrane region" description="Helical" evidence="9">
    <location>
        <begin position="201"/>
        <end position="220"/>
    </location>
</feature>
<feature type="transmembrane region" description="Helical" evidence="9">
    <location>
        <begin position="259"/>
        <end position="276"/>
    </location>
</feature>
<evidence type="ECO:0000256" key="8">
    <source>
        <dbReference type="ARBA" id="ARBA00039381"/>
    </source>
</evidence>
<dbReference type="PANTHER" id="PTHR32196:SF71">
    <property type="entry name" value="AUTOINDUCER 2 IMPORT SYSTEM PERMEASE PROTEIN LSRD"/>
    <property type="match status" value="1"/>
</dbReference>
<sequence length="309" mass="32972">MKKRFEIKNWISVIVLAALFVVLGTMSGGKLITPLNIKNLLEQSLPIIIGGAGVIYIIAMGSTDLSIGGTAAVSATAACMVASRFGFVWFFPVSIAIGLGIGLLNGIVVSKCRVSSFMTTLAMLIGLKGLLAALVGDNIIIAPMQIIALNKIQFKVVFTIVVVVVFGFIFESTRFGRYCKVMGENEQMVLSMGVNVNKIRIIAYVISGFIGSLVGIMMLIQQGGSSTTMGSFLEMKVMMAIYLGGVLVSGGLSSKVYKMIIGAFTISVMVTGLYLAGISPDYLNAIEGVLLMIVLFLTMRFNRGKGRTE</sequence>
<keyword evidence="11" id="KW-1185">Reference proteome</keyword>
<evidence type="ECO:0000256" key="7">
    <source>
        <dbReference type="ARBA" id="ARBA00023136"/>
    </source>
</evidence>
<keyword evidence="7 9" id="KW-0472">Membrane</keyword>
<proteinExistence type="predicted"/>
<dbReference type="PANTHER" id="PTHR32196">
    <property type="entry name" value="ABC TRANSPORTER PERMEASE PROTEIN YPHD-RELATED-RELATED"/>
    <property type="match status" value="1"/>
</dbReference>
<gene>
    <name evidence="10" type="ORF">LG34_08865</name>
</gene>
<evidence type="ECO:0000256" key="2">
    <source>
        <dbReference type="ARBA" id="ARBA00022448"/>
    </source>
</evidence>